<comment type="caution">
    <text evidence="2">The sequence shown here is derived from an EMBL/GenBank/DDBJ whole genome shotgun (WGS) entry which is preliminary data.</text>
</comment>
<keyword evidence="3" id="KW-1185">Reference proteome</keyword>
<dbReference type="Gene3D" id="3.40.50.1820">
    <property type="entry name" value="alpha/beta hydrolase"/>
    <property type="match status" value="1"/>
</dbReference>
<dbReference type="PIRSF" id="PIRSF031982">
    <property type="entry name" value="UCP031982_abhydr"/>
    <property type="match status" value="1"/>
</dbReference>
<dbReference type="EMBL" id="JBHRSK010000005">
    <property type="protein sequence ID" value="MFC2968382.1"/>
    <property type="molecule type" value="Genomic_DNA"/>
</dbReference>
<reference evidence="3" key="1">
    <citation type="journal article" date="2019" name="Int. J. Syst. Evol. Microbiol.">
        <title>The Global Catalogue of Microorganisms (GCM) 10K type strain sequencing project: providing services to taxonomists for standard genome sequencing and annotation.</title>
        <authorList>
            <consortium name="The Broad Institute Genomics Platform"/>
            <consortium name="The Broad Institute Genome Sequencing Center for Infectious Disease"/>
            <person name="Wu L."/>
            <person name="Ma J."/>
        </authorList>
    </citation>
    <scope>NUCLEOTIDE SEQUENCE [LARGE SCALE GENOMIC DNA]</scope>
    <source>
        <strain evidence="3">KCTC 62192</strain>
    </source>
</reference>
<gene>
    <name evidence="2" type="ORF">ACFOES_09770</name>
</gene>
<dbReference type="InterPro" id="IPR016986">
    <property type="entry name" value="UCP031982_abhydr"/>
</dbReference>
<proteinExistence type="predicted"/>
<dbReference type="GO" id="GO:0016787">
    <property type="term" value="F:hydrolase activity"/>
    <property type="evidence" value="ECO:0007669"/>
    <property type="project" value="UniProtKB-KW"/>
</dbReference>
<evidence type="ECO:0000256" key="1">
    <source>
        <dbReference type="SAM" id="SignalP"/>
    </source>
</evidence>
<protein>
    <submittedName>
        <fullName evidence="2">Alpha/beta hydrolase family protein</fullName>
    </submittedName>
</protein>
<dbReference type="InterPro" id="IPR029058">
    <property type="entry name" value="AB_hydrolase_fold"/>
</dbReference>
<evidence type="ECO:0000313" key="3">
    <source>
        <dbReference type="Proteomes" id="UP001595443"/>
    </source>
</evidence>
<dbReference type="Proteomes" id="UP001595443">
    <property type="component" value="Unassembled WGS sequence"/>
</dbReference>
<name>A0ABV7AHY9_9RHOB</name>
<keyword evidence="2" id="KW-0378">Hydrolase</keyword>
<keyword evidence="1" id="KW-0732">Signal</keyword>
<accession>A0ABV7AHY9</accession>
<evidence type="ECO:0000313" key="2">
    <source>
        <dbReference type="EMBL" id="MFC2968382.1"/>
    </source>
</evidence>
<sequence length="343" mass="34628">MRFPILPLALCAVLSALAPAGAQAQPAPGVVGWTVTEAKPARTLSLTIWYPAASGGSAVKVGANAVFAGAVGRKDAPVAKGRFPLVLLSHGGLRSAADSGAWLAARLAAAGYVVVAEHGPRLGPKAAAQAVAEIARRSADLTTALDAVQRNSLLRPHLSAGKTAVVGVFLGGTAALSLAGARLDPRAVAASCDSAGTGIDCGWFKARGFDLHQADLAPLSRPAADKRITAAIAIAPEYATGFTPASLAALQVPVEVIDLGRPDTRPEGMSGAALKGTSQRLHYTEVTGASRFDAFSRCTDKGAAILEDSGADAAICAQGGPARVAAHAALALAVLDFLGQKLR</sequence>
<organism evidence="2 3">
    <name type="scientific">Acidimangrovimonas pyrenivorans</name>
    <dbReference type="NCBI Taxonomy" id="2030798"/>
    <lineage>
        <taxon>Bacteria</taxon>
        <taxon>Pseudomonadati</taxon>
        <taxon>Pseudomonadota</taxon>
        <taxon>Alphaproteobacteria</taxon>
        <taxon>Rhodobacterales</taxon>
        <taxon>Paracoccaceae</taxon>
        <taxon>Acidimangrovimonas</taxon>
    </lineage>
</organism>
<feature type="chain" id="PRO_5045258456" evidence="1">
    <location>
        <begin position="25"/>
        <end position="343"/>
    </location>
</feature>
<dbReference type="RefSeq" id="WP_377833082.1">
    <property type="nucleotide sequence ID" value="NZ_JBHRSK010000005.1"/>
</dbReference>
<dbReference type="SUPFAM" id="SSF53474">
    <property type="entry name" value="alpha/beta-Hydrolases"/>
    <property type="match status" value="1"/>
</dbReference>
<feature type="signal peptide" evidence="1">
    <location>
        <begin position="1"/>
        <end position="24"/>
    </location>
</feature>